<accession>A0A7H2PNC7</accession>
<dbReference type="PANTHER" id="PTHR20992:SF9">
    <property type="entry name" value="AT15442P-RELATED"/>
    <property type="match status" value="1"/>
</dbReference>
<dbReference type="InterPro" id="IPR005240">
    <property type="entry name" value="DUF389"/>
</dbReference>
<feature type="transmembrane region" description="Helical" evidence="1">
    <location>
        <begin position="253"/>
        <end position="274"/>
    </location>
</feature>
<feature type="transmembrane region" description="Helical" evidence="1">
    <location>
        <begin position="81"/>
        <end position="102"/>
    </location>
</feature>
<reference evidence="3" key="1">
    <citation type="submission" date="2020-09" db="EMBL/GenBank/DDBJ databases">
        <title>Clinical and molecular characterization of Acinetobacter seifertii in Taiwan.</title>
        <authorList>
            <person name="Li L.-H."/>
            <person name="Yang Y.-S."/>
            <person name="Sun J.-R."/>
            <person name="Huang T.-W."/>
            <person name="Huang W.-C."/>
            <person name="Wang Y.-C."/>
            <person name="Kuo T.-H."/>
            <person name="Kuo S.-C."/>
            <person name="Chen T.-L."/>
        </authorList>
    </citation>
    <scope>NUCLEOTIDE SEQUENCE [LARGE SCALE GENOMIC DNA]</scope>
    <source>
        <strain evidence="3">AS73</strain>
    </source>
</reference>
<organism evidence="2 3">
    <name type="scientific">Acinetobacter seifertii</name>
    <dbReference type="NCBI Taxonomy" id="1530123"/>
    <lineage>
        <taxon>Bacteria</taxon>
        <taxon>Pseudomonadati</taxon>
        <taxon>Pseudomonadota</taxon>
        <taxon>Gammaproteobacteria</taxon>
        <taxon>Moraxellales</taxon>
        <taxon>Moraxellaceae</taxon>
        <taxon>Acinetobacter</taxon>
        <taxon>Acinetobacter calcoaceticus/baumannii complex</taxon>
    </lineage>
</organism>
<feature type="transmembrane region" description="Helical" evidence="1">
    <location>
        <begin position="177"/>
        <end position="201"/>
    </location>
</feature>
<proteinExistence type="predicted"/>
<feature type="transmembrane region" description="Helical" evidence="1">
    <location>
        <begin position="152"/>
        <end position="170"/>
    </location>
</feature>
<reference evidence="2 3" key="2">
    <citation type="submission" date="2020-09" db="EMBL/GenBank/DDBJ databases">
        <authorList>
            <person name="Chen F.-J."/>
            <person name="Lee Y.-T."/>
        </authorList>
    </citation>
    <scope>NUCLEOTIDE SEQUENCE [LARGE SCALE GENOMIC DNA]</scope>
    <source>
        <strain evidence="2 3">AS73</strain>
    </source>
</reference>
<gene>
    <name evidence="2" type="ORF">IC796_13445</name>
</gene>
<dbReference type="RefSeq" id="WP_077162645.1">
    <property type="nucleotide sequence ID" value="NZ_BKEE01000004.1"/>
</dbReference>
<evidence type="ECO:0000313" key="3">
    <source>
        <dbReference type="Proteomes" id="UP000516862"/>
    </source>
</evidence>
<feature type="transmembrane region" description="Helical" evidence="1">
    <location>
        <begin position="114"/>
        <end position="140"/>
    </location>
</feature>
<evidence type="ECO:0000313" key="2">
    <source>
        <dbReference type="EMBL" id="QNX04360.1"/>
    </source>
</evidence>
<keyword evidence="1" id="KW-1133">Transmembrane helix</keyword>
<dbReference type="PANTHER" id="PTHR20992">
    <property type="entry name" value="AT15442P-RELATED"/>
    <property type="match status" value="1"/>
</dbReference>
<feature type="transmembrane region" description="Helical" evidence="1">
    <location>
        <begin position="207"/>
        <end position="232"/>
    </location>
</feature>
<dbReference type="EMBL" id="CP061561">
    <property type="protein sequence ID" value="QNX04360.1"/>
    <property type="molecule type" value="Genomic_DNA"/>
</dbReference>
<dbReference type="Proteomes" id="UP000516862">
    <property type="component" value="Chromosome"/>
</dbReference>
<keyword evidence="1" id="KW-0472">Membrane</keyword>
<evidence type="ECO:0000256" key="1">
    <source>
        <dbReference type="SAM" id="Phobius"/>
    </source>
</evidence>
<dbReference type="Pfam" id="PF04087">
    <property type="entry name" value="DUF389"/>
    <property type="match status" value="1"/>
</dbReference>
<sequence length="376" mass="41275">MEKKDDATIIVEEKSDQQKYEVLKEKLRYKQALRANTQKIDHKNVRLNIQADALPSKTFFIMNALAAIIAGYGLLADSSAVVIGAMLVAMMLGPISGIALSFIDNRWILFRTSFITLILGLVMIYSIGIILGLININIPITGEILARTQPTIMDLMIALAGGAAGAFAAISPRLSVAVVGVAVATALVPPLVASGILIAHLEWKSAANALILAITNIIAIQVSSSLVLWIAGFRRGSDTEVKSNVFEFIKRNIISLLFLVGLAIYLTLNFIHMLNKQIYENEVKSDVNKYFNINNNIVDTIQFDKRDAFTLVRIVVRGDTTPTALDIQKLNQLLPKDSNEKSTIAQIRFIPVEIIEAPNSPSNTVIQHKEAERLVK</sequence>
<keyword evidence="1" id="KW-0812">Transmembrane</keyword>
<name>A0A7H2PNC7_9GAMM</name>
<feature type="transmembrane region" description="Helical" evidence="1">
    <location>
        <begin position="58"/>
        <end position="75"/>
    </location>
</feature>
<dbReference type="AlphaFoldDB" id="A0A7H2PNC7"/>
<protein>
    <submittedName>
        <fullName evidence="2">DUF389 domain-containing protein</fullName>
    </submittedName>
</protein>